<dbReference type="Pfam" id="PF00009">
    <property type="entry name" value="GTP_EFTU"/>
    <property type="match status" value="1"/>
</dbReference>
<gene>
    <name evidence="2" type="ORF">AMTR_s00004p00150160</name>
</gene>
<dbReference type="STRING" id="13333.W1NET6"/>
<protein>
    <recommendedName>
        <fullName evidence="1">Tr-type G domain-containing protein</fullName>
    </recommendedName>
</protein>
<dbReference type="OMA" id="QDCTINI"/>
<dbReference type="HOGENOM" id="CLU_002794_8_1_1"/>
<dbReference type="Gramene" id="ERM93640">
    <property type="protein sequence ID" value="ERM93640"/>
    <property type="gene ID" value="AMTR_s00004p00150160"/>
</dbReference>
<dbReference type="InterPro" id="IPR000795">
    <property type="entry name" value="T_Tr_GTP-bd_dom"/>
</dbReference>
<proteinExistence type="predicted"/>
<dbReference type="GO" id="GO:0005525">
    <property type="term" value="F:GTP binding"/>
    <property type="evidence" value="ECO:0007669"/>
    <property type="project" value="InterPro"/>
</dbReference>
<feature type="domain" description="Tr-type G" evidence="1">
    <location>
        <begin position="7"/>
        <end position="213"/>
    </location>
</feature>
<sequence length="213" mass="24234">MRDFDTKRIRNICILAHVDHGKTTLADHLIAGSVNGLVHPKQAGKLRFMDYLDEEQKRAITMKSSSIALEYKDHLINLIDSPGHIDFCSEVSTAARISDGALVLVDSVEGIHIQTHAVLRQAFVEKLTPCLVLNKIDRLISELKLSPMEAYNKLQRIVHEVNSIMSTYKSEKYLSDVDSILNQENQDGTKNSWRKMKRIHFNPTRVTWLLCVP</sequence>
<evidence type="ECO:0000259" key="1">
    <source>
        <dbReference type="PROSITE" id="PS51722"/>
    </source>
</evidence>
<dbReference type="PROSITE" id="PS51722">
    <property type="entry name" value="G_TR_2"/>
    <property type="match status" value="1"/>
</dbReference>
<dbReference type="PANTHER" id="PTHR42908">
    <property type="entry name" value="TRANSLATION ELONGATION FACTOR-RELATED"/>
    <property type="match status" value="1"/>
</dbReference>
<name>W1NET6_AMBTC</name>
<reference evidence="3" key="1">
    <citation type="journal article" date="2013" name="Science">
        <title>The Amborella genome and the evolution of flowering plants.</title>
        <authorList>
            <consortium name="Amborella Genome Project"/>
        </authorList>
    </citation>
    <scope>NUCLEOTIDE SEQUENCE [LARGE SCALE GENOMIC DNA]</scope>
</reference>
<dbReference type="SUPFAM" id="SSF52540">
    <property type="entry name" value="P-loop containing nucleoside triphosphate hydrolases"/>
    <property type="match status" value="1"/>
</dbReference>
<evidence type="ECO:0000313" key="3">
    <source>
        <dbReference type="Proteomes" id="UP000017836"/>
    </source>
</evidence>
<dbReference type="PANTHER" id="PTHR42908:SF3">
    <property type="entry name" value="ELONGATION FACTOR-LIKE GTPASE 1"/>
    <property type="match status" value="1"/>
</dbReference>
<dbReference type="EMBL" id="KI397628">
    <property type="protein sequence ID" value="ERM93640.1"/>
    <property type="molecule type" value="Genomic_DNA"/>
</dbReference>
<dbReference type="eggNOG" id="KOG0467">
    <property type="taxonomic scope" value="Eukaryota"/>
</dbReference>
<organism evidence="2 3">
    <name type="scientific">Amborella trichopoda</name>
    <dbReference type="NCBI Taxonomy" id="13333"/>
    <lineage>
        <taxon>Eukaryota</taxon>
        <taxon>Viridiplantae</taxon>
        <taxon>Streptophyta</taxon>
        <taxon>Embryophyta</taxon>
        <taxon>Tracheophyta</taxon>
        <taxon>Spermatophyta</taxon>
        <taxon>Magnoliopsida</taxon>
        <taxon>Amborellales</taxon>
        <taxon>Amborellaceae</taxon>
        <taxon>Amborella</taxon>
    </lineage>
</organism>
<dbReference type="PRINTS" id="PR00315">
    <property type="entry name" value="ELONGATNFCT"/>
</dbReference>
<dbReference type="FunFam" id="3.40.50.300:FF:001180">
    <property type="entry name" value="Elongation factor 2-like protein"/>
    <property type="match status" value="1"/>
</dbReference>
<evidence type="ECO:0000313" key="2">
    <source>
        <dbReference type="EMBL" id="ERM93640.1"/>
    </source>
</evidence>
<dbReference type="AlphaFoldDB" id="W1NET6"/>
<dbReference type="Proteomes" id="UP000017836">
    <property type="component" value="Unassembled WGS sequence"/>
</dbReference>
<dbReference type="Gene3D" id="3.40.50.300">
    <property type="entry name" value="P-loop containing nucleotide triphosphate hydrolases"/>
    <property type="match status" value="1"/>
</dbReference>
<dbReference type="InterPro" id="IPR027417">
    <property type="entry name" value="P-loop_NTPase"/>
</dbReference>
<dbReference type="GO" id="GO:0003924">
    <property type="term" value="F:GTPase activity"/>
    <property type="evidence" value="ECO:0007669"/>
    <property type="project" value="InterPro"/>
</dbReference>
<keyword evidence="3" id="KW-1185">Reference proteome</keyword>
<accession>W1NET6</accession>